<reference evidence="1" key="1">
    <citation type="journal article" date="2021" name="Proc. Natl. Acad. Sci. U.S.A.">
        <title>A Catalog of Tens of Thousands of Viruses from Human Metagenomes Reveals Hidden Associations with Chronic Diseases.</title>
        <authorList>
            <person name="Tisza M.J."/>
            <person name="Buck C.B."/>
        </authorList>
    </citation>
    <scope>NUCLEOTIDE SEQUENCE</scope>
    <source>
        <strain evidence="1">CtZkC8</strain>
    </source>
</reference>
<accession>A0A8S5UCC6</accession>
<organism evidence="1">
    <name type="scientific">Podoviridae sp. ctZkC8</name>
    <dbReference type="NCBI Taxonomy" id="2825259"/>
    <lineage>
        <taxon>Viruses</taxon>
        <taxon>Duplodnaviria</taxon>
        <taxon>Heunggongvirae</taxon>
        <taxon>Uroviricota</taxon>
        <taxon>Caudoviricetes</taxon>
    </lineage>
</organism>
<name>A0A8S5UCC6_9CAUD</name>
<proteinExistence type="predicted"/>
<sequence>MSSYSKRACSISTLESQLTHNIIICRPLCIASLNKTIINKRSKLISKRLKLIRLFATWLFNWIHKHYFSPVTLFFKAVEALIFSL</sequence>
<protein>
    <submittedName>
        <fullName evidence="1">Uncharacterized protein</fullName>
    </submittedName>
</protein>
<dbReference type="EMBL" id="BK016062">
    <property type="protein sequence ID" value="DAF92050.1"/>
    <property type="molecule type" value="Genomic_DNA"/>
</dbReference>
<evidence type="ECO:0000313" key="1">
    <source>
        <dbReference type="EMBL" id="DAF92050.1"/>
    </source>
</evidence>